<protein>
    <submittedName>
        <fullName evidence="2">Uncharacterized protein</fullName>
    </submittedName>
</protein>
<dbReference type="Proteomes" id="UP000295070">
    <property type="component" value="Chromosome 17"/>
</dbReference>
<reference evidence="2 3" key="1">
    <citation type="submission" date="2019-01" db="EMBL/GenBank/DDBJ databases">
        <title>A chromosome-scale genome assembly of the yellow perch, Perca flavescens.</title>
        <authorList>
            <person name="Feron R."/>
            <person name="Morvezen R."/>
            <person name="Bestin A."/>
            <person name="Haffray P."/>
            <person name="Klopp C."/>
            <person name="Zahm M."/>
            <person name="Cabau C."/>
            <person name="Roques C."/>
            <person name="Donnadieu C."/>
            <person name="Bouchez O."/>
            <person name="Christie M."/>
            <person name="Larson W."/>
            <person name="Guiguen Y."/>
        </authorList>
    </citation>
    <scope>NUCLEOTIDE SEQUENCE [LARGE SCALE GENOMIC DNA]</scope>
    <source>
        <strain evidence="2">YP-PL-M2</strain>
        <tissue evidence="2">Blood</tissue>
    </source>
</reference>
<organism evidence="2 3">
    <name type="scientific">Perca flavescens</name>
    <name type="common">American yellow perch</name>
    <name type="synonym">Morone flavescens</name>
    <dbReference type="NCBI Taxonomy" id="8167"/>
    <lineage>
        <taxon>Eukaryota</taxon>
        <taxon>Metazoa</taxon>
        <taxon>Chordata</taxon>
        <taxon>Craniata</taxon>
        <taxon>Vertebrata</taxon>
        <taxon>Euteleostomi</taxon>
        <taxon>Actinopterygii</taxon>
        <taxon>Neopterygii</taxon>
        <taxon>Teleostei</taxon>
        <taxon>Neoteleostei</taxon>
        <taxon>Acanthomorphata</taxon>
        <taxon>Eupercaria</taxon>
        <taxon>Perciformes</taxon>
        <taxon>Percoidei</taxon>
        <taxon>Percidae</taxon>
        <taxon>Percinae</taxon>
        <taxon>Perca</taxon>
    </lineage>
</organism>
<name>A0A484CK68_PERFV</name>
<comment type="caution">
    <text evidence="2">The sequence shown here is derived from an EMBL/GenBank/DDBJ whole genome shotgun (WGS) entry which is preliminary data.</text>
</comment>
<accession>A0A484CK68</accession>
<dbReference type="AlphaFoldDB" id="A0A484CK68"/>
<dbReference type="EMBL" id="SCKG01000017">
    <property type="protein sequence ID" value="TDH01514.1"/>
    <property type="molecule type" value="Genomic_DNA"/>
</dbReference>
<feature type="region of interest" description="Disordered" evidence="1">
    <location>
        <begin position="35"/>
        <end position="64"/>
    </location>
</feature>
<keyword evidence="3" id="KW-1185">Reference proteome</keyword>
<proteinExistence type="predicted"/>
<evidence type="ECO:0000313" key="3">
    <source>
        <dbReference type="Proteomes" id="UP000295070"/>
    </source>
</evidence>
<gene>
    <name evidence="2" type="ORF">EPR50_G00181200</name>
</gene>
<sequence>MSKTTVSFSSKRCSLSCHDNLRAWLTAAVQARTKLSSNEPGVCPPDLRGAATANKTHKDPRPWHWPSPRLPAILPLPHSAACCFVPAPRTGSSSHLLFKVALPPMPLFHTGRVE</sequence>
<evidence type="ECO:0000313" key="2">
    <source>
        <dbReference type="EMBL" id="TDH01514.1"/>
    </source>
</evidence>
<evidence type="ECO:0000256" key="1">
    <source>
        <dbReference type="SAM" id="MobiDB-lite"/>
    </source>
</evidence>